<dbReference type="InterPro" id="IPR029039">
    <property type="entry name" value="Flavoprotein-like_sf"/>
</dbReference>
<dbReference type="GeneID" id="11536724"/>
<evidence type="ECO:0000313" key="2">
    <source>
        <dbReference type="EMBL" id="ADH03214.1"/>
    </source>
</evidence>
<keyword evidence="3" id="KW-1185">Reference proteome</keyword>
<dbReference type="PROSITE" id="PS50902">
    <property type="entry name" value="FLAVODOXIN_LIKE"/>
    <property type="match status" value="1"/>
</dbReference>
<dbReference type="Proteomes" id="UP000005445">
    <property type="component" value="Segment"/>
</dbReference>
<sequence>MKSALLFYSVKGNTVGIFSDIEENEFTCIVDLGNELTTKSMVKEVIEDSDLIVLAIPSYYPTYQKELNFPKFLQKYEKELLQIRNKRVIVVGSGRSEYKYFCGAVDYFKQHYVKANYVQTYKFEGYPRQKEIDEFTKLLRGHLKGGILRD</sequence>
<evidence type="ECO:0000313" key="3">
    <source>
        <dbReference type="Proteomes" id="UP000005445"/>
    </source>
</evidence>
<dbReference type="OrthoDB" id="20737at10239"/>
<proteinExistence type="predicted"/>
<protein>
    <submittedName>
        <fullName evidence="2">Gp68</fullName>
    </submittedName>
</protein>
<evidence type="ECO:0000259" key="1">
    <source>
        <dbReference type="PROSITE" id="PS50902"/>
    </source>
</evidence>
<dbReference type="RefSeq" id="YP_004957083.1">
    <property type="nucleotide sequence ID" value="NC_016563.1"/>
</dbReference>
<dbReference type="Gene3D" id="3.40.50.360">
    <property type="match status" value="1"/>
</dbReference>
<organism evidence="2 3">
    <name type="scientific">Bacillus phage W.Ph</name>
    <dbReference type="NCBI Taxonomy" id="764595"/>
    <lineage>
        <taxon>Viruses</taxon>
        <taxon>Duplodnaviria</taxon>
        <taxon>Heunggongvirae</taxon>
        <taxon>Uroviricota</taxon>
        <taxon>Caudoviricetes</taxon>
        <taxon>Herelleviridae</taxon>
        <taxon>Bastillevirinae</taxon>
        <taxon>Wphvirus</taxon>
        <taxon>Wphvirus WPh</taxon>
    </lineage>
</organism>
<dbReference type="EMBL" id="HM144387">
    <property type="protein sequence ID" value="ADH03214.1"/>
    <property type="molecule type" value="Genomic_DNA"/>
</dbReference>
<dbReference type="KEGG" id="vg:11536724"/>
<feature type="domain" description="Flavodoxin-like" evidence="1">
    <location>
        <begin position="3"/>
        <end position="150"/>
    </location>
</feature>
<reference evidence="2 3" key="1">
    <citation type="submission" date="2013-01" db="EMBL/GenBank/DDBJ databases">
        <title>Large myovirus of Bacillus.</title>
        <authorList>
            <person name="Klumpp J."/>
            <person name="Beyer W."/>
            <person name="Loessner M.J."/>
        </authorList>
    </citation>
    <scope>NUCLEOTIDE SEQUENCE [LARGE SCALE GENOMIC DNA]</scope>
</reference>
<dbReference type="Pfam" id="PF00258">
    <property type="entry name" value="Flavodoxin_1"/>
    <property type="match status" value="1"/>
</dbReference>
<name>G9B1G9_9CAUD</name>
<dbReference type="InterPro" id="IPR008254">
    <property type="entry name" value="Flavodoxin/NO_synth"/>
</dbReference>
<dbReference type="SUPFAM" id="SSF52218">
    <property type="entry name" value="Flavoproteins"/>
    <property type="match status" value="1"/>
</dbReference>
<accession>G9B1G9</accession>
<dbReference type="GO" id="GO:0010181">
    <property type="term" value="F:FMN binding"/>
    <property type="evidence" value="ECO:0007669"/>
    <property type="project" value="InterPro"/>
</dbReference>